<evidence type="ECO:0000256" key="6">
    <source>
        <dbReference type="ARBA" id="ARBA00022840"/>
    </source>
</evidence>
<feature type="domain" description="ABC transporter" evidence="11">
    <location>
        <begin position="533"/>
        <end position="758"/>
    </location>
</feature>
<evidence type="ECO:0000256" key="1">
    <source>
        <dbReference type="ARBA" id="ARBA00004141"/>
    </source>
</evidence>
<dbReference type="PROSITE" id="PS50893">
    <property type="entry name" value="ABC_TRANSPORTER_2"/>
    <property type="match status" value="2"/>
</dbReference>
<keyword evidence="3" id="KW-0813">Transport</keyword>
<dbReference type="PANTHER" id="PTHR24223">
    <property type="entry name" value="ATP-BINDING CASSETTE SUB-FAMILY C"/>
    <property type="match status" value="1"/>
</dbReference>
<reference evidence="13" key="1">
    <citation type="submission" date="2023-03" db="EMBL/GenBank/DDBJ databases">
        <title>Massive genome expansion in bonnet fungi (Mycena s.s.) driven by repeated elements and novel gene families across ecological guilds.</title>
        <authorList>
            <consortium name="Lawrence Berkeley National Laboratory"/>
            <person name="Harder C.B."/>
            <person name="Miyauchi S."/>
            <person name="Viragh M."/>
            <person name="Kuo A."/>
            <person name="Thoen E."/>
            <person name="Andreopoulos B."/>
            <person name="Lu D."/>
            <person name="Skrede I."/>
            <person name="Drula E."/>
            <person name="Henrissat B."/>
            <person name="Morin E."/>
            <person name="Kohler A."/>
            <person name="Barry K."/>
            <person name="LaButti K."/>
            <person name="Morin E."/>
            <person name="Salamov A."/>
            <person name="Lipzen A."/>
            <person name="Mereny Z."/>
            <person name="Hegedus B."/>
            <person name="Baldrian P."/>
            <person name="Stursova M."/>
            <person name="Weitz H."/>
            <person name="Taylor A."/>
            <person name="Grigoriev I.V."/>
            <person name="Nagy L.G."/>
            <person name="Martin F."/>
            <person name="Kauserud H."/>
        </authorList>
    </citation>
    <scope>NUCLEOTIDE SEQUENCE</scope>
    <source>
        <strain evidence="13">CBHHK182m</strain>
    </source>
</reference>
<gene>
    <name evidence="13" type="ORF">B0H16DRAFT_1320707</name>
</gene>
<feature type="transmembrane region" description="Helical" evidence="10">
    <location>
        <begin position="386"/>
        <end position="410"/>
    </location>
</feature>
<keyword evidence="4 10" id="KW-0812">Transmembrane</keyword>
<feature type="transmembrane region" description="Helical" evidence="10">
    <location>
        <begin position="932"/>
        <end position="953"/>
    </location>
</feature>
<evidence type="ECO:0000256" key="9">
    <source>
        <dbReference type="SAM" id="MobiDB-lite"/>
    </source>
</evidence>
<dbReference type="SMART" id="SM00382">
    <property type="entry name" value="AAA"/>
    <property type="match status" value="2"/>
</dbReference>
<dbReference type="Pfam" id="PF00005">
    <property type="entry name" value="ABC_tran"/>
    <property type="match status" value="2"/>
</dbReference>
<dbReference type="SUPFAM" id="SSF90123">
    <property type="entry name" value="ABC transporter transmembrane region"/>
    <property type="match status" value="2"/>
</dbReference>
<evidence type="ECO:0000313" key="13">
    <source>
        <dbReference type="EMBL" id="KAJ7747076.1"/>
    </source>
</evidence>
<feature type="transmembrane region" description="Helical" evidence="10">
    <location>
        <begin position="813"/>
        <end position="836"/>
    </location>
</feature>
<evidence type="ECO:0000256" key="7">
    <source>
        <dbReference type="ARBA" id="ARBA00022989"/>
    </source>
</evidence>
<dbReference type="InterPro" id="IPR011527">
    <property type="entry name" value="ABC1_TM_dom"/>
</dbReference>
<dbReference type="FunFam" id="3.40.50.300:FF:000997">
    <property type="entry name" value="Multidrug resistance-associated protein 1"/>
    <property type="match status" value="1"/>
</dbReference>
<feature type="compositionally biased region" description="Basic and acidic residues" evidence="9">
    <location>
        <begin position="103"/>
        <end position="116"/>
    </location>
</feature>
<dbReference type="Pfam" id="PF00664">
    <property type="entry name" value="ABC_membrane"/>
    <property type="match status" value="2"/>
</dbReference>
<dbReference type="InterPro" id="IPR050173">
    <property type="entry name" value="ABC_transporter_C-like"/>
</dbReference>
<evidence type="ECO:0000256" key="10">
    <source>
        <dbReference type="SAM" id="Phobius"/>
    </source>
</evidence>
<feature type="region of interest" description="Disordered" evidence="9">
    <location>
        <begin position="82"/>
        <end position="124"/>
    </location>
</feature>
<dbReference type="Gene3D" id="1.20.1560.10">
    <property type="entry name" value="ABC transporter type 1, transmembrane domain"/>
    <property type="match status" value="2"/>
</dbReference>
<feature type="transmembrane region" description="Helical" evidence="10">
    <location>
        <begin position="861"/>
        <end position="894"/>
    </location>
</feature>
<feature type="domain" description="ABC transmembrane type-1" evidence="12">
    <location>
        <begin position="825"/>
        <end position="1098"/>
    </location>
</feature>
<evidence type="ECO:0000256" key="4">
    <source>
        <dbReference type="ARBA" id="ARBA00022692"/>
    </source>
</evidence>
<dbReference type="CDD" id="cd03244">
    <property type="entry name" value="ABCC_MRP_domain2"/>
    <property type="match status" value="1"/>
</dbReference>
<evidence type="ECO:0000313" key="14">
    <source>
        <dbReference type="Proteomes" id="UP001215598"/>
    </source>
</evidence>
<dbReference type="GO" id="GO:0140359">
    <property type="term" value="F:ABC-type transporter activity"/>
    <property type="evidence" value="ECO:0007669"/>
    <property type="project" value="InterPro"/>
</dbReference>
<dbReference type="Proteomes" id="UP001215598">
    <property type="component" value="Unassembled WGS sequence"/>
</dbReference>
<dbReference type="PROSITE" id="PS00211">
    <property type="entry name" value="ABC_TRANSPORTER_1"/>
    <property type="match status" value="2"/>
</dbReference>
<proteinExistence type="inferred from homology"/>
<name>A0AAD7IR60_9AGAR</name>
<feature type="transmembrane region" description="Helical" evidence="10">
    <location>
        <begin position="225"/>
        <end position="243"/>
    </location>
</feature>
<feature type="domain" description="ABC transporter" evidence="11">
    <location>
        <begin position="1137"/>
        <end position="1378"/>
    </location>
</feature>
<dbReference type="FunFam" id="3.40.50.300:FF:000565">
    <property type="entry name" value="ABC bile acid transporter"/>
    <property type="match status" value="1"/>
</dbReference>
<dbReference type="InterPro" id="IPR027417">
    <property type="entry name" value="P-loop_NTPase"/>
</dbReference>
<keyword evidence="7 10" id="KW-1133">Transmembrane helix</keyword>
<keyword evidence="14" id="KW-1185">Reference proteome</keyword>
<protein>
    <submittedName>
        <fullName evidence="13">Multidrug resistance-associated ABC transporter</fullName>
    </submittedName>
</protein>
<feature type="transmembrane region" description="Helical" evidence="10">
    <location>
        <begin position="305"/>
        <end position="327"/>
    </location>
</feature>
<dbReference type="FunFam" id="1.20.1560.10:FF:000006">
    <property type="entry name" value="ATP-binding cassette, sub-family C (CFTR/MRP), member 9"/>
    <property type="match status" value="1"/>
</dbReference>
<dbReference type="EMBL" id="JARKIB010000078">
    <property type="protein sequence ID" value="KAJ7747076.1"/>
    <property type="molecule type" value="Genomic_DNA"/>
</dbReference>
<feature type="transmembrane region" description="Helical" evidence="10">
    <location>
        <begin position="416"/>
        <end position="443"/>
    </location>
</feature>
<dbReference type="GO" id="GO:0005524">
    <property type="term" value="F:ATP binding"/>
    <property type="evidence" value="ECO:0007669"/>
    <property type="project" value="UniProtKB-KW"/>
</dbReference>
<dbReference type="CDD" id="cd18606">
    <property type="entry name" value="ABC_6TM_YOR1_D2_like"/>
    <property type="match status" value="1"/>
</dbReference>
<sequence length="1401" mass="154669">MVFSNPFHPPPAPPAFGTGKILPQDDASYLSQLVAHWLGPFLDVGFSRPLEKEDLWELPEPHLTGPTTDTLEAKFYPRCTPEQRPSAFRHRPTESVAETASTESEKKAAAKEETSQKPRRFWQRKPKPEFDSSLFKAVFATFNHRIWFGGVLKLFADTLKTTTPLLNKVILAWLTNSYVYYHLTDAEKASGTLAKPQGIGYGIGLGVALFVMQEVSSLMTNHSQQIMMTVGLSVRTAIIGSVFRKSMRLSARARLEHTAGQTTTIISTDSARLDRFSQLGHNIWVAPIQIIIGVGLLIGNLGYSALVGLGVLLLGFPLQVILVKIIFMQRRKGVKITDTRVRLTNEVLQGIRLIKYYAWERFYTHQITSLRTREISTVRKTAIARAALIALVALIPVLASVLSFITYALSGHDLNIAIIFSSLQFFNIIRAPLTFLPFVLSALSDALVAFKRIGDFLTAEELPDPFEIDVGRKNAVEVDASFAWETAGKVDAKFGPGAGHGKKEKAMEKAKASAAAKGKKGAVLPISEKEKGMQTPGTGTITPVEEEKPFELKNFKLSVPKGAFVAIVGKVGSGKSSILQAMIGEMRRTSGTVVFGGTIAYVPQTAWIRNATLRDNVLFGQERDEEKFRRVIRACSLERDLEVLPFGEETEIGERGINLSGGQKARVSLARAAYSTSDIILLDDPLSAVDSFVGKAILEDCILHGPLADRTRILVTHALHVLDKADYIYVMDSGTIKEEGTYERLMKEGVVFSRLMADYGNLDEEEQAVVKGGKAAIVADKKEEVDLKKKQVALMQTEERMTGAVSFETYGKYFNFAGGFIWIPVLFLLLTLGQLAQVGNNLFLGFWTANSIKGFHQGEYMAVYAALGVAQAFFSFLSSFGFALASLAASLNLFKVALAHILRSPSSFFDTTPMGRILSRLVKDQDTLDNELSLTLMQLLTSFASVLGTVALVFYTFPLLGIIFAPMVVMYYLVAVYYRRSSVETKRLDSLMRSTLYASYTETLSGLPTIRAYRDQDKAVAHAEHGLDLENRAYIMTITLQLWLGLRLDLFGNILIFGIALFAAGFRHTVNPSKIGVVLSYTLSITQTFSQMVSFFATNEQNMNSVERIITYAELPSEGDPTTPNDPPSSWPERGEIKFKSVEMAYREGQPLVLKDVTFDVRPGEKVGIVGRTGAGKSSLLQALFRMVELQSGSIEIDGHNIREVGLDVLRGRLALVPQDSVLFLGTLRENLDPEGTKTDSELLSVLQRAWLLPREGEAPDPVADSKFSLDSTIGDEGSNYSAGEKQLLALCRALVKNSSIIVLDEATSSVDVETDAKLQRTIRTEFAAATLLCIAHRLNTIAYYDRILVMDQGEVAEFDTVLNLFDKEDSIFRSLCNEANLQRPDILRIRAENATEKQET</sequence>
<feature type="transmembrane region" description="Helical" evidence="10">
    <location>
        <begin position="959"/>
        <end position="978"/>
    </location>
</feature>
<evidence type="ECO:0000259" key="11">
    <source>
        <dbReference type="PROSITE" id="PS50893"/>
    </source>
</evidence>
<dbReference type="Gene3D" id="3.40.50.300">
    <property type="entry name" value="P-loop containing nucleotide triphosphate hydrolases"/>
    <property type="match status" value="2"/>
</dbReference>
<dbReference type="GO" id="GO:0016887">
    <property type="term" value="F:ATP hydrolysis activity"/>
    <property type="evidence" value="ECO:0007669"/>
    <property type="project" value="InterPro"/>
</dbReference>
<dbReference type="GO" id="GO:0016020">
    <property type="term" value="C:membrane"/>
    <property type="evidence" value="ECO:0007669"/>
    <property type="project" value="UniProtKB-SubCell"/>
</dbReference>
<dbReference type="InterPro" id="IPR036640">
    <property type="entry name" value="ABC1_TM_sf"/>
</dbReference>
<dbReference type="InterPro" id="IPR003439">
    <property type="entry name" value="ABC_transporter-like_ATP-bd"/>
</dbReference>
<keyword evidence="6" id="KW-0067">ATP-binding</keyword>
<dbReference type="InterPro" id="IPR003593">
    <property type="entry name" value="AAA+_ATPase"/>
</dbReference>
<organism evidence="13 14">
    <name type="scientific">Mycena metata</name>
    <dbReference type="NCBI Taxonomy" id="1033252"/>
    <lineage>
        <taxon>Eukaryota</taxon>
        <taxon>Fungi</taxon>
        <taxon>Dikarya</taxon>
        <taxon>Basidiomycota</taxon>
        <taxon>Agaricomycotina</taxon>
        <taxon>Agaricomycetes</taxon>
        <taxon>Agaricomycetidae</taxon>
        <taxon>Agaricales</taxon>
        <taxon>Marasmiineae</taxon>
        <taxon>Mycenaceae</taxon>
        <taxon>Mycena</taxon>
    </lineage>
</organism>
<comment type="similarity">
    <text evidence="2">Belongs to the ABC transporter superfamily. ABCC family. Conjugate transporter (TC 3.A.1.208) subfamily.</text>
</comment>
<accession>A0AAD7IR60</accession>
<dbReference type="CDD" id="cd03250">
    <property type="entry name" value="ABCC_MRP_domain1"/>
    <property type="match status" value="1"/>
</dbReference>
<keyword evidence="5" id="KW-0547">Nucleotide-binding</keyword>
<dbReference type="PROSITE" id="PS50929">
    <property type="entry name" value="ABC_TM1F"/>
    <property type="match status" value="2"/>
</dbReference>
<feature type="transmembrane region" description="Helical" evidence="10">
    <location>
        <begin position="1042"/>
        <end position="1066"/>
    </location>
</feature>
<keyword evidence="8 10" id="KW-0472">Membrane</keyword>
<evidence type="ECO:0000259" key="12">
    <source>
        <dbReference type="PROSITE" id="PS50929"/>
    </source>
</evidence>
<comment type="caution">
    <text evidence="13">The sequence shown here is derived from an EMBL/GenBank/DDBJ whole genome shotgun (WGS) entry which is preliminary data.</text>
</comment>
<dbReference type="CDD" id="cd18597">
    <property type="entry name" value="ABC_6TM_YOR1_D1_like"/>
    <property type="match status" value="1"/>
</dbReference>
<feature type="transmembrane region" description="Helical" evidence="10">
    <location>
        <begin position="282"/>
        <end position="299"/>
    </location>
</feature>
<comment type="subcellular location">
    <subcellularLocation>
        <location evidence="1">Membrane</location>
        <topology evidence="1">Multi-pass membrane protein</topology>
    </subcellularLocation>
</comment>
<dbReference type="SUPFAM" id="SSF52540">
    <property type="entry name" value="P-loop containing nucleoside triphosphate hydrolases"/>
    <property type="match status" value="2"/>
</dbReference>
<evidence type="ECO:0000256" key="2">
    <source>
        <dbReference type="ARBA" id="ARBA00009726"/>
    </source>
</evidence>
<evidence type="ECO:0000256" key="5">
    <source>
        <dbReference type="ARBA" id="ARBA00022741"/>
    </source>
</evidence>
<dbReference type="FunFam" id="1.20.1560.10:FF:000010">
    <property type="entry name" value="Multidrug resistance-associated ABC transporter"/>
    <property type="match status" value="1"/>
</dbReference>
<evidence type="ECO:0000256" key="8">
    <source>
        <dbReference type="ARBA" id="ARBA00023136"/>
    </source>
</evidence>
<dbReference type="PANTHER" id="PTHR24223:SF456">
    <property type="entry name" value="MULTIDRUG RESISTANCE-ASSOCIATED PROTEIN LETHAL(2)03659"/>
    <property type="match status" value="1"/>
</dbReference>
<evidence type="ECO:0000256" key="3">
    <source>
        <dbReference type="ARBA" id="ARBA00022448"/>
    </source>
</evidence>
<feature type="domain" description="ABC transmembrane type-1" evidence="12">
    <location>
        <begin position="147"/>
        <end position="445"/>
    </location>
</feature>
<dbReference type="InterPro" id="IPR017871">
    <property type="entry name" value="ABC_transporter-like_CS"/>
</dbReference>